<dbReference type="Gramene" id="novel_model_4570_5bd9a17a.1.5bd9b139">
    <property type="protein sequence ID" value="cds.novel_model_4570_5bd9a17a.1.5bd9b139"/>
    <property type="gene ID" value="novel_gene_2396_5bd9a17a"/>
</dbReference>
<organism evidence="1 2">
    <name type="scientific">Cannabis sativa</name>
    <name type="common">Hemp</name>
    <name type="synonym">Marijuana</name>
    <dbReference type="NCBI Taxonomy" id="3483"/>
    <lineage>
        <taxon>Eukaryota</taxon>
        <taxon>Viridiplantae</taxon>
        <taxon>Streptophyta</taxon>
        <taxon>Embryophyta</taxon>
        <taxon>Tracheophyta</taxon>
        <taxon>Spermatophyta</taxon>
        <taxon>Magnoliopsida</taxon>
        <taxon>eudicotyledons</taxon>
        <taxon>Gunneridae</taxon>
        <taxon>Pentapetalae</taxon>
        <taxon>rosids</taxon>
        <taxon>fabids</taxon>
        <taxon>Rosales</taxon>
        <taxon>Cannabaceae</taxon>
        <taxon>Cannabis</taxon>
    </lineage>
</organism>
<sequence length="65" mass="7681">MLYLMVSLDDHSSNQTPFLIYVWPKSTFDEKFDSTIQFLHHIPPPAFTKKEKYIIQSFCITNITI</sequence>
<accession>A0A803R398</accession>
<proteinExistence type="predicted"/>
<reference evidence="1" key="1">
    <citation type="submission" date="2018-11" db="EMBL/GenBank/DDBJ databases">
        <authorList>
            <person name="Grassa J C."/>
        </authorList>
    </citation>
    <scope>NUCLEOTIDE SEQUENCE [LARGE SCALE GENOMIC DNA]</scope>
</reference>
<keyword evidence="2" id="KW-1185">Reference proteome</keyword>
<evidence type="ECO:0000313" key="1">
    <source>
        <dbReference type="EnsemblPlants" id="cds.novel_model_4570_5bd9a17a.1.5bd9b139"/>
    </source>
</evidence>
<reference evidence="1" key="2">
    <citation type="submission" date="2021-03" db="UniProtKB">
        <authorList>
            <consortium name="EnsemblPlants"/>
        </authorList>
    </citation>
    <scope>IDENTIFICATION</scope>
</reference>
<name>A0A803R398_CANSA</name>
<dbReference type="AlphaFoldDB" id="A0A803R398"/>
<dbReference type="EMBL" id="UZAU01000466">
    <property type="status" value="NOT_ANNOTATED_CDS"/>
    <property type="molecule type" value="Genomic_DNA"/>
</dbReference>
<dbReference type="EnsemblPlants" id="novel_model_4570_5bd9a17a.1.5bd9b139">
    <property type="protein sequence ID" value="cds.novel_model_4570_5bd9a17a.1.5bd9b139"/>
    <property type="gene ID" value="novel_gene_2396_5bd9a17a"/>
</dbReference>
<dbReference type="Proteomes" id="UP000596661">
    <property type="component" value="Chromosome 5"/>
</dbReference>
<gene>
    <name evidence="1" type="primary">LOC115717418</name>
</gene>
<protein>
    <submittedName>
        <fullName evidence="1">Uncharacterized protein</fullName>
    </submittedName>
</protein>
<evidence type="ECO:0000313" key="2">
    <source>
        <dbReference type="Proteomes" id="UP000596661"/>
    </source>
</evidence>